<feature type="transmembrane region" description="Helical" evidence="1">
    <location>
        <begin position="12"/>
        <end position="32"/>
    </location>
</feature>
<evidence type="ECO:0000256" key="1">
    <source>
        <dbReference type="SAM" id="Phobius"/>
    </source>
</evidence>
<evidence type="ECO:0000313" key="2">
    <source>
        <dbReference type="EMBL" id="TPG38216.1"/>
    </source>
</evidence>
<dbReference type="Proteomes" id="UP000319700">
    <property type="component" value="Unassembled WGS sequence"/>
</dbReference>
<feature type="transmembrane region" description="Helical" evidence="1">
    <location>
        <begin position="67"/>
        <end position="87"/>
    </location>
</feature>
<evidence type="ECO:0000313" key="3">
    <source>
        <dbReference type="Proteomes" id="UP000319700"/>
    </source>
</evidence>
<dbReference type="AlphaFoldDB" id="A0A502EP00"/>
<protein>
    <submittedName>
        <fullName evidence="2">Uncharacterized protein</fullName>
    </submittedName>
</protein>
<gene>
    <name evidence="2" type="ORF">EAH81_17465</name>
</gene>
<dbReference type="OrthoDB" id="773255at2"/>
<proteinExistence type="predicted"/>
<keyword evidence="1" id="KW-0472">Membrane</keyword>
<name>A0A502EP00_9FLAO</name>
<feature type="transmembrane region" description="Helical" evidence="1">
    <location>
        <begin position="107"/>
        <end position="127"/>
    </location>
</feature>
<accession>A0A502EP00</accession>
<keyword evidence="3" id="KW-1185">Reference proteome</keyword>
<feature type="transmembrane region" description="Helical" evidence="1">
    <location>
        <begin position="38"/>
        <end position="55"/>
    </location>
</feature>
<dbReference type="EMBL" id="RCZH01000011">
    <property type="protein sequence ID" value="TPG38216.1"/>
    <property type="molecule type" value="Genomic_DNA"/>
</dbReference>
<dbReference type="RefSeq" id="WP_140509381.1">
    <property type="nucleotide sequence ID" value="NZ_RCZH01000011.1"/>
</dbReference>
<keyword evidence="1" id="KW-1133">Transmembrane helix</keyword>
<sequence length="139" mass="16660">MKQFYSSTYSFWIISRIAFILLGFLELLRVVFIDRISLFHIFLFIYVISFFVIFYKEITKSTPSKLLKYSMGTLTILIGLYCAYLKFIQPQASWGPEKYQFDFRRSLYMVFQSGLYFLDFLIFLHLIEMSQKSSLHPML</sequence>
<comment type="caution">
    <text evidence="2">The sequence shown here is derived from an EMBL/GenBank/DDBJ whole genome shotgun (WGS) entry which is preliminary data.</text>
</comment>
<reference evidence="2 3" key="1">
    <citation type="journal article" date="2019" name="Environ. Microbiol.">
        <title>Species interactions and distinct microbial communities in high Arctic permafrost affected cryosols are associated with the CH4 and CO2 gas fluxes.</title>
        <authorList>
            <person name="Altshuler I."/>
            <person name="Hamel J."/>
            <person name="Turney S."/>
            <person name="Magnuson E."/>
            <person name="Levesque R."/>
            <person name="Greer C."/>
            <person name="Whyte L.G."/>
        </authorList>
    </citation>
    <scope>NUCLEOTIDE SEQUENCE [LARGE SCALE GENOMIC DNA]</scope>
    <source>
        <strain evidence="2 3">42</strain>
    </source>
</reference>
<organism evidence="2 3">
    <name type="scientific">Flavobacterium pectinovorum</name>
    <dbReference type="NCBI Taxonomy" id="29533"/>
    <lineage>
        <taxon>Bacteria</taxon>
        <taxon>Pseudomonadati</taxon>
        <taxon>Bacteroidota</taxon>
        <taxon>Flavobacteriia</taxon>
        <taxon>Flavobacteriales</taxon>
        <taxon>Flavobacteriaceae</taxon>
        <taxon>Flavobacterium</taxon>
    </lineage>
</organism>
<keyword evidence="1" id="KW-0812">Transmembrane</keyword>